<feature type="transmembrane region" description="Helical" evidence="5">
    <location>
        <begin position="21"/>
        <end position="39"/>
    </location>
</feature>
<feature type="transmembrane region" description="Helical" evidence="5">
    <location>
        <begin position="292"/>
        <end position="314"/>
    </location>
</feature>
<keyword evidence="2 5" id="KW-0812">Transmembrane</keyword>
<evidence type="ECO:0000313" key="6">
    <source>
        <dbReference type="EMBL" id="OAF71853.1"/>
    </source>
</evidence>
<comment type="caution">
    <text evidence="6">The sequence shown here is derived from an EMBL/GenBank/DDBJ whole genome shotgun (WGS) entry which is preliminary data.</text>
</comment>
<dbReference type="Proteomes" id="UP000078046">
    <property type="component" value="Unassembled WGS sequence"/>
</dbReference>
<keyword evidence="3 5" id="KW-1133">Transmembrane helix</keyword>
<accession>A0A177BDS6</accession>
<protein>
    <submittedName>
        <fullName evidence="6">Uncharacterized protein</fullName>
    </submittedName>
</protein>
<keyword evidence="7" id="KW-1185">Reference proteome</keyword>
<comment type="subcellular location">
    <subcellularLocation>
        <location evidence="1">Membrane</location>
        <topology evidence="1">Multi-pass membrane protein</topology>
    </subcellularLocation>
</comment>
<reference evidence="6 7" key="1">
    <citation type="submission" date="2016-04" db="EMBL/GenBank/DDBJ databases">
        <title>The genome of Intoshia linei affirms orthonectids as highly simplified spiralians.</title>
        <authorList>
            <person name="Mikhailov K.V."/>
            <person name="Slusarev G.S."/>
            <person name="Nikitin M.A."/>
            <person name="Logacheva M.D."/>
            <person name="Penin A."/>
            <person name="Aleoshin V."/>
            <person name="Panchin Y.V."/>
        </authorList>
    </citation>
    <scope>NUCLEOTIDE SEQUENCE [LARGE SCALE GENOMIC DNA]</scope>
    <source>
        <strain evidence="6">Intl2013</strain>
        <tissue evidence="6">Whole animal</tissue>
    </source>
</reference>
<dbReference type="InterPro" id="IPR002293">
    <property type="entry name" value="AA/rel_permease1"/>
</dbReference>
<feature type="transmembrane region" description="Helical" evidence="5">
    <location>
        <begin position="51"/>
        <end position="75"/>
    </location>
</feature>
<dbReference type="Pfam" id="PF13520">
    <property type="entry name" value="AA_permease_2"/>
    <property type="match status" value="1"/>
</dbReference>
<dbReference type="InterPro" id="IPR050598">
    <property type="entry name" value="AminoAcid_Transporter"/>
</dbReference>
<dbReference type="PIRSF" id="PIRSF006060">
    <property type="entry name" value="AA_transporter"/>
    <property type="match status" value="1"/>
</dbReference>
<feature type="non-terminal residue" evidence="6">
    <location>
        <position position="468"/>
    </location>
</feature>
<feature type="transmembrane region" description="Helical" evidence="5">
    <location>
        <begin position="335"/>
        <end position="359"/>
    </location>
</feature>
<evidence type="ECO:0000256" key="4">
    <source>
        <dbReference type="ARBA" id="ARBA00023136"/>
    </source>
</evidence>
<evidence type="ECO:0000313" key="7">
    <source>
        <dbReference type="Proteomes" id="UP000078046"/>
    </source>
</evidence>
<dbReference type="Gene3D" id="1.20.1740.10">
    <property type="entry name" value="Amino acid/polyamine transporter I"/>
    <property type="match status" value="2"/>
</dbReference>
<proteinExistence type="predicted"/>
<keyword evidence="4 5" id="KW-0472">Membrane</keyword>
<feature type="transmembrane region" description="Helical" evidence="5">
    <location>
        <begin position="139"/>
        <end position="158"/>
    </location>
</feature>
<dbReference type="EMBL" id="LWCA01000019">
    <property type="protein sequence ID" value="OAF71853.1"/>
    <property type="molecule type" value="Genomic_DNA"/>
</dbReference>
<name>A0A177BDS6_9BILA</name>
<dbReference type="AlphaFoldDB" id="A0A177BDS6"/>
<dbReference type="OrthoDB" id="3257095at2759"/>
<evidence type="ECO:0000256" key="5">
    <source>
        <dbReference type="SAM" id="Phobius"/>
    </source>
</evidence>
<organism evidence="6 7">
    <name type="scientific">Intoshia linei</name>
    <dbReference type="NCBI Taxonomy" id="1819745"/>
    <lineage>
        <taxon>Eukaryota</taxon>
        <taxon>Metazoa</taxon>
        <taxon>Spiralia</taxon>
        <taxon>Lophotrochozoa</taxon>
        <taxon>Mesozoa</taxon>
        <taxon>Orthonectida</taxon>
        <taxon>Rhopaluridae</taxon>
        <taxon>Intoshia</taxon>
    </lineage>
</organism>
<feature type="transmembrane region" description="Helical" evidence="5">
    <location>
        <begin position="248"/>
        <end position="267"/>
    </location>
</feature>
<feature type="transmembrane region" description="Helical" evidence="5">
    <location>
        <begin position="170"/>
        <end position="190"/>
    </location>
</feature>
<dbReference type="PANTHER" id="PTHR11785:SF528">
    <property type="entry name" value="AMINO ACID TRANSPORTER PROTEIN JHI-21"/>
    <property type="match status" value="1"/>
</dbReference>
<dbReference type="GO" id="GO:0016020">
    <property type="term" value="C:membrane"/>
    <property type="evidence" value="ECO:0007669"/>
    <property type="project" value="UniProtKB-SubCell"/>
</dbReference>
<feature type="transmembrane region" description="Helical" evidence="5">
    <location>
        <begin position="210"/>
        <end position="227"/>
    </location>
</feature>
<feature type="transmembrane region" description="Helical" evidence="5">
    <location>
        <begin position="96"/>
        <end position="119"/>
    </location>
</feature>
<evidence type="ECO:0000256" key="2">
    <source>
        <dbReference type="ARBA" id="ARBA00022692"/>
    </source>
</evidence>
<evidence type="ECO:0000256" key="3">
    <source>
        <dbReference type="ARBA" id="ARBA00022989"/>
    </source>
</evidence>
<dbReference type="GO" id="GO:0015179">
    <property type="term" value="F:L-amino acid transmembrane transporter activity"/>
    <property type="evidence" value="ECO:0007669"/>
    <property type="project" value="TreeGrafter"/>
</dbReference>
<evidence type="ECO:0000256" key="1">
    <source>
        <dbReference type="ARBA" id="ARBA00004141"/>
    </source>
</evidence>
<dbReference type="PANTHER" id="PTHR11785">
    <property type="entry name" value="AMINO ACID TRANSPORTER"/>
    <property type="match status" value="1"/>
</dbReference>
<sequence>MSTKTILDPVPKTQLKRKLGLFSGVCVIVGILIGSGIFISPVNMLVGTKNIGASLILWIVCGLISLIGSICFAELGCYFKESGALYIYIKNGCNDFWGFHVLWCTMIILYPATIATIAITASNNFIQLANIGCNQKPNHLAVILLSITIIGLVTSFNVISVRFSMFVQNFLTIVKVSILFVIIGIGFYNISIGKTQNLSTSFDGITTSISGDYVSALYNGLFAYAGWYSLNFMTEELINPYVNLRRSIYIALPFVTIIYFFTNFAYFTELSYEEMINSNAVAISFAYKFNKIFSYSIPFFVGCSTFGGLNGALLSVPRMCYVAGRKGDLPQIFSLVHSTNTPGFSVIFIGIVSCCFLFTESVDSLVVAFTFVESAAILICVMVLIHIRRNSKATTQIRESGALYVYIKNGCNDFWGFHVLWCTMIILYPATFATIAITASNNFIQLAYIGCNQKPNHFTVVLMSIAII</sequence>
<feature type="transmembrane region" description="Helical" evidence="5">
    <location>
        <begin position="365"/>
        <end position="387"/>
    </location>
</feature>
<gene>
    <name evidence="6" type="ORF">A3Q56_00403</name>
</gene>